<evidence type="ECO:0000256" key="9">
    <source>
        <dbReference type="SAM" id="Phobius"/>
    </source>
</evidence>
<dbReference type="GO" id="GO:0016020">
    <property type="term" value="C:membrane"/>
    <property type="evidence" value="ECO:0007669"/>
    <property type="project" value="UniProtKB-SubCell"/>
</dbReference>
<keyword evidence="8" id="KW-0807">Transducer</keyword>
<evidence type="ECO:0000256" key="2">
    <source>
        <dbReference type="ARBA" id="ARBA00022606"/>
    </source>
</evidence>
<feature type="transmembrane region" description="Helical" evidence="9">
    <location>
        <begin position="47"/>
        <end position="66"/>
    </location>
</feature>
<evidence type="ECO:0000256" key="3">
    <source>
        <dbReference type="ARBA" id="ARBA00022692"/>
    </source>
</evidence>
<feature type="transmembrane region" description="Helical" evidence="9">
    <location>
        <begin position="78"/>
        <end position="97"/>
    </location>
</feature>
<comment type="subcellular location">
    <subcellularLocation>
        <location evidence="1">Membrane</location>
        <topology evidence="1">Multi-pass membrane protein</topology>
    </subcellularLocation>
</comment>
<evidence type="ECO:0000256" key="6">
    <source>
        <dbReference type="ARBA" id="ARBA00023136"/>
    </source>
</evidence>
<evidence type="ECO:0008006" key="11">
    <source>
        <dbReference type="Google" id="ProtNLM"/>
    </source>
</evidence>
<feature type="transmembrane region" description="Helical" evidence="9">
    <location>
        <begin position="202"/>
        <end position="226"/>
    </location>
</feature>
<reference evidence="10" key="1">
    <citation type="submission" date="2021-05" db="EMBL/GenBank/DDBJ databases">
        <authorList>
            <person name="Alioto T."/>
            <person name="Alioto T."/>
            <person name="Gomez Garrido J."/>
        </authorList>
    </citation>
    <scope>NUCLEOTIDE SEQUENCE</scope>
</reference>
<keyword evidence="3 9" id="KW-0812">Transmembrane</keyword>
<dbReference type="Pfam" id="PF02949">
    <property type="entry name" value="7tm_6"/>
    <property type="match status" value="1"/>
</dbReference>
<dbReference type="GO" id="GO:0007165">
    <property type="term" value="P:signal transduction"/>
    <property type="evidence" value="ECO:0007669"/>
    <property type="project" value="UniProtKB-KW"/>
</dbReference>
<feature type="transmembrane region" description="Helical" evidence="9">
    <location>
        <begin position="326"/>
        <end position="346"/>
    </location>
</feature>
<evidence type="ECO:0000256" key="8">
    <source>
        <dbReference type="ARBA" id="ARBA00023224"/>
    </source>
</evidence>
<keyword evidence="4" id="KW-0552">Olfaction</keyword>
<feature type="transmembrane region" description="Helical" evidence="9">
    <location>
        <begin position="352"/>
        <end position="375"/>
    </location>
</feature>
<sequence>MLRKFVSNMKSMSLKKYLQLMHVCGLLSLPDYSKDPKKIQKQKLYTICNRTFVTILIISFGINLFMNTIKNASMFCENLFVLSIVIATFGTTCLIQIRLKMFIQTLDFFETTARLHRENKAVSRLQNIERMFIPVALLTTAVLVFLHVIVYPGLPKSTEELETLSKVYNLKYPQNALGFPLFIPFVDTSDPKVFYLLFVLNLYYFFLQTLVIVVTIVIYPLSVLYLKCHFTILRDLTLMVGKTHVNSSGQPIFYKNLLKNETVIRRFPKHEKHLEPPMSEQDRKLSLYFEQHPDLYEAFYLREIILFQKTLISQRKNLDEYFGKKFLFLTPIAMLLLTTSMYGSFTPILPTILARCNMIIQAGATLAFVFVYFYCGELLAGCNESLVSGLWQSWWYTCSTRTQRDMIVFLRMNQKLNYYTMIYVWQVGYKAMLSGVKFGYSVINVLRIRKNSQF</sequence>
<keyword evidence="5 9" id="KW-1133">Transmembrane helix</keyword>
<accession>A0A8D8M7L7</accession>
<evidence type="ECO:0000256" key="4">
    <source>
        <dbReference type="ARBA" id="ARBA00022725"/>
    </source>
</evidence>
<protein>
    <recommendedName>
        <fullName evidence="11">Odorant receptor</fullName>
    </recommendedName>
</protein>
<proteinExistence type="predicted"/>
<evidence type="ECO:0000256" key="7">
    <source>
        <dbReference type="ARBA" id="ARBA00023170"/>
    </source>
</evidence>
<keyword evidence="7" id="KW-0675">Receptor</keyword>
<feature type="transmembrane region" description="Helical" evidence="9">
    <location>
        <begin position="132"/>
        <end position="154"/>
    </location>
</feature>
<keyword evidence="2" id="KW-0716">Sensory transduction</keyword>
<dbReference type="GO" id="GO:0004984">
    <property type="term" value="F:olfactory receptor activity"/>
    <property type="evidence" value="ECO:0007669"/>
    <property type="project" value="InterPro"/>
</dbReference>
<evidence type="ECO:0000256" key="1">
    <source>
        <dbReference type="ARBA" id="ARBA00004141"/>
    </source>
</evidence>
<dbReference type="InterPro" id="IPR004117">
    <property type="entry name" value="7tm6_olfct_rcpt"/>
</dbReference>
<evidence type="ECO:0000256" key="5">
    <source>
        <dbReference type="ARBA" id="ARBA00022989"/>
    </source>
</evidence>
<organism evidence="10">
    <name type="scientific">Cacopsylla melanoneura</name>
    <dbReference type="NCBI Taxonomy" id="428564"/>
    <lineage>
        <taxon>Eukaryota</taxon>
        <taxon>Metazoa</taxon>
        <taxon>Ecdysozoa</taxon>
        <taxon>Arthropoda</taxon>
        <taxon>Hexapoda</taxon>
        <taxon>Insecta</taxon>
        <taxon>Pterygota</taxon>
        <taxon>Neoptera</taxon>
        <taxon>Paraneoptera</taxon>
        <taxon>Hemiptera</taxon>
        <taxon>Sternorrhyncha</taxon>
        <taxon>Psylloidea</taxon>
        <taxon>Psyllidae</taxon>
        <taxon>Psyllinae</taxon>
        <taxon>Cacopsylla</taxon>
    </lineage>
</organism>
<dbReference type="GO" id="GO:0005549">
    <property type="term" value="F:odorant binding"/>
    <property type="evidence" value="ECO:0007669"/>
    <property type="project" value="InterPro"/>
</dbReference>
<dbReference type="AlphaFoldDB" id="A0A8D8M7L7"/>
<name>A0A8D8M7L7_9HEMI</name>
<keyword evidence="6 9" id="KW-0472">Membrane</keyword>
<evidence type="ECO:0000313" key="10">
    <source>
        <dbReference type="EMBL" id="CAG6619097.1"/>
    </source>
</evidence>
<dbReference type="EMBL" id="HBUF01044881">
    <property type="protein sequence ID" value="CAG6619097.1"/>
    <property type="molecule type" value="Transcribed_RNA"/>
</dbReference>